<organism evidence="3">
    <name type="scientific">Naegleria gruberi</name>
    <name type="common">Amoeba</name>
    <dbReference type="NCBI Taxonomy" id="5762"/>
    <lineage>
        <taxon>Eukaryota</taxon>
        <taxon>Discoba</taxon>
        <taxon>Heterolobosea</taxon>
        <taxon>Tetramitia</taxon>
        <taxon>Eutetramitia</taxon>
        <taxon>Vahlkampfiidae</taxon>
        <taxon>Naegleria</taxon>
    </lineage>
</organism>
<keyword evidence="3" id="KW-1185">Reference proteome</keyword>
<dbReference type="GeneID" id="8860069"/>
<dbReference type="AlphaFoldDB" id="D2V8N8"/>
<dbReference type="VEuPathDB" id="AmoebaDB:NAEGRDRAFT_65224"/>
<evidence type="ECO:0000256" key="1">
    <source>
        <dbReference type="SAM" id="Phobius"/>
    </source>
</evidence>
<feature type="transmembrane region" description="Helical" evidence="1">
    <location>
        <begin position="319"/>
        <end position="342"/>
    </location>
</feature>
<feature type="transmembrane region" description="Helical" evidence="1">
    <location>
        <begin position="137"/>
        <end position="158"/>
    </location>
</feature>
<feature type="transmembrane region" description="Helical" evidence="1">
    <location>
        <begin position="236"/>
        <end position="258"/>
    </location>
</feature>
<dbReference type="OrthoDB" id="10558887at2759"/>
<keyword evidence="1" id="KW-0812">Transmembrane</keyword>
<feature type="transmembrane region" description="Helical" evidence="1">
    <location>
        <begin position="194"/>
        <end position="216"/>
    </location>
</feature>
<dbReference type="RefSeq" id="XP_002679468.1">
    <property type="nucleotide sequence ID" value="XM_002679422.1"/>
</dbReference>
<gene>
    <name evidence="2" type="ORF">NAEGRDRAFT_65224</name>
</gene>
<proteinExistence type="predicted"/>
<protein>
    <submittedName>
        <fullName evidence="2">Predicted protein</fullName>
    </submittedName>
</protein>
<sequence length="380" mass="45269">MVDYLIYQHRNHLPYSEVDVFFCSDVNAYNSPVWFLCERAQLHIFQFSKQLSWWRCSYLLSLVMIPHLIPGFFLRGRFMNKPKPKLEESPVTRKDVKFYLRLAVKYLKDFLFQLFALPHLERKKARILFNESESYGFFSFILATLFSTLCVFIGRCIVNEAYRKRPILVKERNYFQLVPYQIEEIEEHTLILSFLYLDIIVAAVFSLIFPVSKFVLHNMTSFLIRKKFLIFRKFELATLYLCPVTIITGTPIMSPFIGSFYAAESKYNYQYEKNKKTAVLVRLPFLLLLYSVMIMNIIPQLLIRYQGVVLLRETIQDDWFIWFSYLGYYCAFYTFFESVCYIPGSFCYHAFKKSIWLGCFIVTIGVILEVAFFFGLQRWL</sequence>
<name>D2V8N8_NAEGR</name>
<feature type="transmembrane region" description="Helical" evidence="1">
    <location>
        <begin position="279"/>
        <end position="299"/>
    </location>
</feature>
<dbReference type="EMBL" id="GG738857">
    <property type="protein sequence ID" value="EFC46724.1"/>
    <property type="molecule type" value="Genomic_DNA"/>
</dbReference>
<feature type="transmembrane region" description="Helical" evidence="1">
    <location>
        <begin position="58"/>
        <end position="78"/>
    </location>
</feature>
<reference evidence="2 3" key="1">
    <citation type="journal article" date="2010" name="Cell">
        <title>The genome of Naegleria gruberi illuminates early eukaryotic versatility.</title>
        <authorList>
            <person name="Fritz-Laylin L.K."/>
            <person name="Prochnik S.E."/>
            <person name="Ginger M.L."/>
            <person name="Dacks J.B."/>
            <person name="Carpenter M.L."/>
            <person name="Field M.C."/>
            <person name="Kuo A."/>
            <person name="Paredez A."/>
            <person name="Chapman J."/>
            <person name="Pham J."/>
            <person name="Shu S."/>
            <person name="Neupane R."/>
            <person name="Cipriano M."/>
            <person name="Mancuso J."/>
            <person name="Tu H."/>
            <person name="Salamov A."/>
            <person name="Lindquist E."/>
            <person name="Shapiro H."/>
            <person name="Lucas S."/>
            <person name="Grigoriev I.V."/>
            <person name="Cande W.Z."/>
            <person name="Fulton C."/>
            <person name="Rokhsar D.S."/>
            <person name="Dawson S.C."/>
        </authorList>
    </citation>
    <scope>NUCLEOTIDE SEQUENCE [LARGE SCALE GENOMIC DNA]</scope>
    <source>
        <strain evidence="2 3">NEG-M</strain>
    </source>
</reference>
<evidence type="ECO:0000313" key="2">
    <source>
        <dbReference type="EMBL" id="EFC46724.1"/>
    </source>
</evidence>
<dbReference type="Proteomes" id="UP000006671">
    <property type="component" value="Unassembled WGS sequence"/>
</dbReference>
<dbReference type="InParanoid" id="D2V8N8"/>
<feature type="transmembrane region" description="Helical" evidence="1">
    <location>
        <begin position="354"/>
        <end position="376"/>
    </location>
</feature>
<accession>D2V8N8</accession>
<keyword evidence="1" id="KW-0472">Membrane</keyword>
<evidence type="ECO:0000313" key="3">
    <source>
        <dbReference type="Proteomes" id="UP000006671"/>
    </source>
</evidence>
<dbReference type="KEGG" id="ngr:NAEGRDRAFT_65224"/>
<keyword evidence="1" id="KW-1133">Transmembrane helix</keyword>